<feature type="non-terminal residue" evidence="1">
    <location>
        <position position="102"/>
    </location>
</feature>
<dbReference type="RefSeq" id="WP_310459431.1">
    <property type="nucleotide sequence ID" value="NZ_JAVKPH010000063.1"/>
</dbReference>
<comment type="caution">
    <text evidence="1">The sequence shown here is derived from an EMBL/GenBank/DDBJ whole genome shotgun (WGS) entry which is preliminary data.</text>
</comment>
<evidence type="ECO:0000313" key="1">
    <source>
        <dbReference type="EMBL" id="MDR5655330.1"/>
    </source>
</evidence>
<dbReference type="EMBL" id="JAVKPH010000063">
    <property type="protein sequence ID" value="MDR5655330.1"/>
    <property type="molecule type" value="Genomic_DNA"/>
</dbReference>
<dbReference type="Proteomes" id="UP001247754">
    <property type="component" value="Unassembled WGS sequence"/>
</dbReference>
<proteinExistence type="predicted"/>
<keyword evidence="2" id="KW-1185">Reference proteome</keyword>
<accession>A0ABU1FEN0</accession>
<sequence length="102" mass="11622">MAFIIDLFRMTRKNRPFGGIFGQCHCKENPSLKNKIFMSTTIKDVDNREWQIATCAKLGFSRRSCPSIPMDKNFDANGLCCTNPVRDSSRESSMVAGWHEQT</sequence>
<name>A0ABU1FEN0_9RHOB</name>
<gene>
    <name evidence="1" type="ORF">RGD00_22235</name>
</gene>
<protein>
    <submittedName>
        <fullName evidence="1">Uncharacterized protein</fullName>
    </submittedName>
</protein>
<evidence type="ECO:0000313" key="2">
    <source>
        <dbReference type="Proteomes" id="UP001247754"/>
    </source>
</evidence>
<organism evidence="1 2">
    <name type="scientific">Ruixingdingia sedimenti</name>
    <dbReference type="NCBI Taxonomy" id="3073604"/>
    <lineage>
        <taxon>Bacteria</taxon>
        <taxon>Pseudomonadati</taxon>
        <taxon>Pseudomonadota</taxon>
        <taxon>Alphaproteobacteria</taxon>
        <taxon>Rhodobacterales</taxon>
        <taxon>Paracoccaceae</taxon>
        <taxon>Ruixingdingia</taxon>
    </lineage>
</organism>
<reference evidence="1 2" key="1">
    <citation type="submission" date="2023-09" db="EMBL/GenBank/DDBJ databases">
        <title>Xinfangfangia sedmenti sp. nov., isolated the sedment.</title>
        <authorList>
            <person name="Xu L."/>
        </authorList>
    </citation>
    <scope>NUCLEOTIDE SEQUENCE [LARGE SCALE GENOMIC DNA]</scope>
    <source>
        <strain evidence="1 2">LG-4</strain>
    </source>
</reference>